<evidence type="ECO:0000256" key="1">
    <source>
        <dbReference type="SAM" id="MobiDB-lite"/>
    </source>
</evidence>
<reference evidence="2" key="1">
    <citation type="submission" date="2019-08" db="EMBL/GenBank/DDBJ databases">
        <authorList>
            <person name="Kucharzyk K."/>
            <person name="Murdoch R.W."/>
            <person name="Higgins S."/>
            <person name="Loffler F."/>
        </authorList>
    </citation>
    <scope>NUCLEOTIDE SEQUENCE</scope>
</reference>
<dbReference type="AlphaFoldDB" id="A0A645J6U4"/>
<evidence type="ECO:0000313" key="2">
    <source>
        <dbReference type="EMBL" id="MPN55203.1"/>
    </source>
</evidence>
<dbReference type="EMBL" id="VSSQ01124167">
    <property type="protein sequence ID" value="MPN55203.1"/>
    <property type="molecule type" value="Genomic_DNA"/>
</dbReference>
<name>A0A645J6U4_9ZZZZ</name>
<feature type="region of interest" description="Disordered" evidence="1">
    <location>
        <begin position="13"/>
        <end position="35"/>
    </location>
</feature>
<accession>A0A645J6U4</accession>
<protein>
    <submittedName>
        <fullName evidence="2">Uncharacterized protein</fullName>
    </submittedName>
</protein>
<sequence length="96" mass="10642">MLAKRIIDAKSTSGEEIRNENVTPNGSPEPVKPMKSGIEEQEQNGVIVPSNAARILAVIPSKRPRIFFVRSGGKKLCTYEIEKISTDNRMKILMTS</sequence>
<gene>
    <name evidence="2" type="ORF">SDC9_202882</name>
</gene>
<organism evidence="2">
    <name type="scientific">bioreactor metagenome</name>
    <dbReference type="NCBI Taxonomy" id="1076179"/>
    <lineage>
        <taxon>unclassified sequences</taxon>
        <taxon>metagenomes</taxon>
        <taxon>ecological metagenomes</taxon>
    </lineage>
</organism>
<proteinExistence type="predicted"/>
<comment type="caution">
    <text evidence="2">The sequence shown here is derived from an EMBL/GenBank/DDBJ whole genome shotgun (WGS) entry which is preliminary data.</text>
</comment>